<dbReference type="EMBL" id="CP002364">
    <property type="protein sequence ID" value="ADW18679.1"/>
    <property type="molecule type" value="Genomic_DNA"/>
</dbReference>
<evidence type="ECO:0000313" key="2">
    <source>
        <dbReference type="Proteomes" id="UP000006365"/>
    </source>
</evidence>
<evidence type="ECO:0000313" key="1">
    <source>
        <dbReference type="EMBL" id="ADW18679.1"/>
    </source>
</evidence>
<dbReference type="Gene3D" id="3.40.50.2000">
    <property type="entry name" value="Glycogen Phosphorylase B"/>
    <property type="match status" value="2"/>
</dbReference>
<accession>A0A7U3YNK8</accession>
<gene>
    <name evidence="1" type="ordered locus">Despr_2542</name>
</gene>
<dbReference type="AlphaFoldDB" id="A0A7U3YNK8"/>
<name>A0A7U3YNK8_DESPD</name>
<proteinExistence type="predicted"/>
<dbReference type="RefSeq" id="WP_015725205.1">
    <property type="nucleotide sequence ID" value="NC_014972.1"/>
</dbReference>
<reference evidence="1 2" key="1">
    <citation type="journal article" date="2011" name="Stand. Genomic Sci.">
        <title>Complete genome sequence of Desulfobulbus propionicus type strain (1pr3).</title>
        <authorList>
            <person name="Pagani I."/>
            <person name="Lapidus A."/>
            <person name="Nolan M."/>
            <person name="Lucas S."/>
            <person name="Hammon N."/>
            <person name="Deshpande S."/>
            <person name="Cheng J.F."/>
            <person name="Chertkov O."/>
            <person name="Davenport K."/>
            <person name="Tapia R."/>
            <person name="Han C."/>
            <person name="Goodwin L."/>
            <person name="Pitluck S."/>
            <person name="Liolios K."/>
            <person name="Mavromatis K."/>
            <person name="Ivanova N."/>
            <person name="Mikhailova N."/>
            <person name="Pati A."/>
            <person name="Chen A."/>
            <person name="Palaniappan K."/>
            <person name="Land M."/>
            <person name="Hauser L."/>
            <person name="Chang Y.J."/>
            <person name="Jeffries C.D."/>
            <person name="Detter J.C."/>
            <person name="Brambilla E."/>
            <person name="Kannan K.P."/>
            <person name="Djao O.D."/>
            <person name="Rohde M."/>
            <person name="Pukall R."/>
            <person name="Spring S."/>
            <person name="Goker M."/>
            <person name="Sikorski J."/>
            <person name="Woyke T."/>
            <person name="Bristow J."/>
            <person name="Eisen J.A."/>
            <person name="Markowitz V."/>
            <person name="Hugenholtz P."/>
            <person name="Kyrpides N.C."/>
            <person name="Klenk H.P."/>
        </authorList>
    </citation>
    <scope>NUCLEOTIDE SEQUENCE [LARGE SCALE GENOMIC DNA]</scope>
    <source>
        <strain evidence="2">ATCC 33891 / DSM 2032 / 1pr3</strain>
    </source>
</reference>
<keyword evidence="2" id="KW-1185">Reference proteome</keyword>
<dbReference type="Proteomes" id="UP000006365">
    <property type="component" value="Chromosome"/>
</dbReference>
<keyword evidence="1" id="KW-0808">Transferase</keyword>
<dbReference type="GO" id="GO:0016740">
    <property type="term" value="F:transferase activity"/>
    <property type="evidence" value="ECO:0007669"/>
    <property type="project" value="UniProtKB-KW"/>
</dbReference>
<protein>
    <submittedName>
        <fullName evidence="1">Glycosyl transferase group 1</fullName>
    </submittedName>
</protein>
<dbReference type="KEGG" id="dpr:Despr_2542"/>
<organism evidence="1 2">
    <name type="scientific">Desulfobulbus propionicus (strain ATCC 33891 / DSM 2032 / VKM B-1956 / 1pr3)</name>
    <dbReference type="NCBI Taxonomy" id="577650"/>
    <lineage>
        <taxon>Bacteria</taxon>
        <taxon>Pseudomonadati</taxon>
        <taxon>Thermodesulfobacteriota</taxon>
        <taxon>Desulfobulbia</taxon>
        <taxon>Desulfobulbales</taxon>
        <taxon>Desulfobulbaceae</taxon>
        <taxon>Desulfobulbus</taxon>
    </lineage>
</organism>
<sequence length="484" mass="54105">MRVAIVHYHLQNGGVTRIICHLQKALGDRGLKTVALTGKPPAVQVHGPWRVVPGLQYEADRPAITAVELAAQMRAEASAALGGPPDLWHVHNHSLGKSLVLPVALRQLAEEGEHLLLQIHDFAEDGRPANYQAMRARMAASRGTSLSRLLYPQAGHLHYAVLNSRDYRYLRDAGLDAEHLHSLPNPVELGQIDEDKPTRAELPSLWLYPTRAIRRKNLGEFLLWSILAPEDALFAVTSGPENPLEQPRYQRWKRVATELALPVHFEMVRPDRYSFVELLRLADVAVTTSVAEGFGMAFLEPWTVNTPVCGRDLPEITTGFALEGLVQPWGYRRLEVPMDWLGRERVVQAAADGLQRNWAAYGRCPSGGDLQRVLEAWILEDRVDFGRLDEPLQEAVLRRLVRSRAQAALLDPASLPATDALRLPLARNRHVLQSRYTLGRYGEAVEAVYRQVADSTVTPLDNLDGEVLLDHFLAPERLALLRVD</sequence>
<dbReference type="SUPFAM" id="SSF53756">
    <property type="entry name" value="UDP-Glycosyltransferase/glycogen phosphorylase"/>
    <property type="match status" value="1"/>
</dbReference>